<dbReference type="InterPro" id="IPR040442">
    <property type="entry name" value="Pyrv_kinase-like_dom_sf"/>
</dbReference>
<keyword evidence="2" id="KW-0479">Metal-binding</keyword>
<dbReference type="GO" id="GO:0046872">
    <property type="term" value="F:metal ion binding"/>
    <property type="evidence" value="ECO:0007669"/>
    <property type="project" value="UniProtKB-KW"/>
</dbReference>
<dbReference type="GO" id="GO:0016832">
    <property type="term" value="F:aldehyde-lyase activity"/>
    <property type="evidence" value="ECO:0007669"/>
    <property type="project" value="TreeGrafter"/>
</dbReference>
<evidence type="ECO:0000313" key="5">
    <source>
        <dbReference type="EMBL" id="TVY90687.1"/>
    </source>
</evidence>
<sequence length="265" mass="28722">MPQNNLLLNIAQDRICTALGIKIVASSEIILLAKAAGYDSVFIDLEHSIFSIKDVSRLCSTSLLSGITPFVRVPYQCGNGFVQRVLDGGAMGVVFPHVSTVEEARKAVSCTKFPPKGTRSLTAALPQFDFQRIGAKDLIQQLDSIGSTVFIMVETRECLENIDAIAAIEGVDVLLLGANDLSLELGILGEWEHPRFQAVLETVAGAAQRAGKVFGLAGLYTRPDICKRVVQDLGARYILGHLDMGLLAMAMNKNMEQLRGMDCRV</sequence>
<reference evidence="5 6" key="1">
    <citation type="submission" date="2018-05" db="EMBL/GenBank/DDBJ databases">
        <title>Genome sequencing and assembly of the regulated plant pathogen Lachnellula willkommii and related sister species for the development of diagnostic species identification markers.</title>
        <authorList>
            <person name="Giroux E."/>
            <person name="Bilodeau G."/>
        </authorList>
    </citation>
    <scope>NUCLEOTIDE SEQUENCE [LARGE SCALE GENOMIC DNA]</scope>
    <source>
        <strain evidence="5 6">CBS 172.35</strain>
    </source>
</reference>
<feature type="domain" description="HpcH/HpaI aldolase/citrate lyase" evidence="4">
    <location>
        <begin position="30"/>
        <end position="213"/>
    </location>
</feature>
<dbReference type="InterPro" id="IPR050251">
    <property type="entry name" value="HpcH-HpaI_aldolase"/>
</dbReference>
<dbReference type="GO" id="GO:0005737">
    <property type="term" value="C:cytoplasm"/>
    <property type="evidence" value="ECO:0007669"/>
    <property type="project" value="TreeGrafter"/>
</dbReference>
<protein>
    <submittedName>
        <fullName evidence="5">2-keto-3-deoxy-L-rhamnonate aldolase</fullName>
    </submittedName>
</protein>
<evidence type="ECO:0000256" key="2">
    <source>
        <dbReference type="ARBA" id="ARBA00022723"/>
    </source>
</evidence>
<comment type="similarity">
    <text evidence="1">Belongs to the HpcH/HpaI aldolase family.</text>
</comment>
<gene>
    <name evidence="5" type="primary">rhmA_0</name>
    <name evidence="5" type="ORF">LAWI1_G004445</name>
</gene>
<evidence type="ECO:0000313" key="6">
    <source>
        <dbReference type="Proteomes" id="UP000315522"/>
    </source>
</evidence>
<proteinExistence type="inferred from homology"/>
<keyword evidence="3" id="KW-0456">Lyase</keyword>
<dbReference type="Proteomes" id="UP000315522">
    <property type="component" value="Unassembled WGS sequence"/>
</dbReference>
<evidence type="ECO:0000259" key="4">
    <source>
        <dbReference type="Pfam" id="PF03328"/>
    </source>
</evidence>
<dbReference type="Pfam" id="PF03328">
    <property type="entry name" value="HpcH_HpaI"/>
    <property type="match status" value="1"/>
</dbReference>
<dbReference type="Gene3D" id="3.20.20.60">
    <property type="entry name" value="Phosphoenolpyruvate-binding domains"/>
    <property type="match status" value="1"/>
</dbReference>
<evidence type="ECO:0000256" key="3">
    <source>
        <dbReference type="ARBA" id="ARBA00023239"/>
    </source>
</evidence>
<dbReference type="PANTHER" id="PTHR30502">
    <property type="entry name" value="2-KETO-3-DEOXY-L-RHAMNONATE ALDOLASE"/>
    <property type="match status" value="1"/>
</dbReference>
<dbReference type="InterPro" id="IPR015813">
    <property type="entry name" value="Pyrv/PenolPyrv_kinase-like_dom"/>
</dbReference>
<dbReference type="EMBL" id="QGML01000780">
    <property type="protein sequence ID" value="TVY90687.1"/>
    <property type="molecule type" value="Genomic_DNA"/>
</dbReference>
<keyword evidence="6" id="KW-1185">Reference proteome</keyword>
<accession>A0A559MCJ1</accession>
<dbReference type="SUPFAM" id="SSF51621">
    <property type="entry name" value="Phosphoenolpyruvate/pyruvate domain"/>
    <property type="match status" value="1"/>
</dbReference>
<name>A0A559MCJ1_9HELO</name>
<dbReference type="PANTHER" id="PTHR30502:SF0">
    <property type="entry name" value="PHOSPHOENOLPYRUVATE CARBOXYLASE FAMILY PROTEIN"/>
    <property type="match status" value="1"/>
</dbReference>
<dbReference type="InterPro" id="IPR005000">
    <property type="entry name" value="Aldolase/citrate-lyase_domain"/>
</dbReference>
<dbReference type="AlphaFoldDB" id="A0A559MCJ1"/>
<organism evidence="5 6">
    <name type="scientific">Lachnellula willkommii</name>
    <dbReference type="NCBI Taxonomy" id="215461"/>
    <lineage>
        <taxon>Eukaryota</taxon>
        <taxon>Fungi</taxon>
        <taxon>Dikarya</taxon>
        <taxon>Ascomycota</taxon>
        <taxon>Pezizomycotina</taxon>
        <taxon>Leotiomycetes</taxon>
        <taxon>Helotiales</taxon>
        <taxon>Lachnaceae</taxon>
        <taxon>Lachnellula</taxon>
    </lineage>
</organism>
<comment type="caution">
    <text evidence="5">The sequence shown here is derived from an EMBL/GenBank/DDBJ whole genome shotgun (WGS) entry which is preliminary data.</text>
</comment>
<evidence type="ECO:0000256" key="1">
    <source>
        <dbReference type="ARBA" id="ARBA00005568"/>
    </source>
</evidence>